<gene>
    <name evidence="1" type="ORF">Fcan01_23836</name>
</gene>
<comment type="caution">
    <text evidence="1">The sequence shown here is derived from an EMBL/GenBank/DDBJ whole genome shotgun (WGS) entry which is preliminary data.</text>
</comment>
<name>A0A226D8J7_FOLCA</name>
<dbReference type="AlphaFoldDB" id="A0A226D8J7"/>
<organism evidence="1 2">
    <name type="scientific">Folsomia candida</name>
    <name type="common">Springtail</name>
    <dbReference type="NCBI Taxonomy" id="158441"/>
    <lineage>
        <taxon>Eukaryota</taxon>
        <taxon>Metazoa</taxon>
        <taxon>Ecdysozoa</taxon>
        <taxon>Arthropoda</taxon>
        <taxon>Hexapoda</taxon>
        <taxon>Collembola</taxon>
        <taxon>Entomobryomorpha</taxon>
        <taxon>Isotomoidea</taxon>
        <taxon>Isotomidae</taxon>
        <taxon>Proisotominae</taxon>
        <taxon>Folsomia</taxon>
    </lineage>
</organism>
<evidence type="ECO:0000313" key="2">
    <source>
        <dbReference type="Proteomes" id="UP000198287"/>
    </source>
</evidence>
<proteinExistence type="predicted"/>
<sequence>MLSYNLETPVILEYYKSWDFSGTKYSLETYINSNILIKPLSITKHSTSNLVTFIDLYRYWGSSFQARLQNRFNALTHLLLGISKTGLNPAYIFLHASIAELLEIQNPYLIYPAIGLTSKFVVLDGPSLYIVCIPCYSQPIRLQGHYSLSKFDKIYTTLHKNLHQQPVLLGQGEPIPGHPCLPSGFRFFQKHTNCATSVMEKLLNFTSVYPPKPTGSVYGYIILEGIRPQDFQLFSRSVDRYQLISYGEEINYYDFAIVTNKHTTVGGLEAMISPYDMVTWISITSSCTGIMVMFQLQPEYLDRTS</sequence>
<keyword evidence="2" id="KW-1185">Reference proteome</keyword>
<dbReference type="Proteomes" id="UP000198287">
    <property type="component" value="Unassembled WGS sequence"/>
</dbReference>
<protein>
    <submittedName>
        <fullName evidence="1">Uncharacterized protein</fullName>
    </submittedName>
</protein>
<reference evidence="1 2" key="1">
    <citation type="submission" date="2015-12" db="EMBL/GenBank/DDBJ databases">
        <title>The genome of Folsomia candida.</title>
        <authorList>
            <person name="Faddeeva A."/>
            <person name="Derks M.F."/>
            <person name="Anvar Y."/>
            <person name="Smit S."/>
            <person name="Van Straalen N."/>
            <person name="Roelofs D."/>
        </authorList>
    </citation>
    <scope>NUCLEOTIDE SEQUENCE [LARGE SCALE GENOMIC DNA]</scope>
    <source>
        <strain evidence="1 2">VU population</strain>
        <tissue evidence="1">Whole body</tissue>
    </source>
</reference>
<dbReference type="EMBL" id="LNIX01000029">
    <property type="protein sequence ID" value="OXA41519.1"/>
    <property type="molecule type" value="Genomic_DNA"/>
</dbReference>
<accession>A0A226D8J7</accession>
<evidence type="ECO:0000313" key="1">
    <source>
        <dbReference type="EMBL" id="OXA41519.1"/>
    </source>
</evidence>